<keyword evidence="7" id="KW-0732">Signal</keyword>
<dbReference type="Pfam" id="PF00629">
    <property type="entry name" value="MAM"/>
    <property type="match status" value="1"/>
</dbReference>
<feature type="disulfide bond" evidence="6">
    <location>
        <begin position="179"/>
        <end position="201"/>
    </location>
</feature>
<dbReference type="InterPro" id="IPR001506">
    <property type="entry name" value="Peptidase_M12A"/>
</dbReference>
<name>A0A8J1U010_OWEFU</name>
<comment type="caution">
    <text evidence="6">Lacks conserved residue(s) required for the propagation of feature annotation.</text>
</comment>
<dbReference type="Gene3D" id="2.60.120.200">
    <property type="match status" value="1"/>
</dbReference>
<keyword evidence="4 6" id="KW-0862">Zinc</keyword>
<dbReference type="GO" id="GO:0006508">
    <property type="term" value="P:proteolysis"/>
    <property type="evidence" value="ECO:0007669"/>
    <property type="project" value="UniProtKB-KW"/>
</dbReference>
<comment type="caution">
    <text evidence="9">The sequence shown here is derived from an EMBL/GenBank/DDBJ whole genome shotgun (WGS) entry which is preliminary data.</text>
</comment>
<dbReference type="Pfam" id="PF01400">
    <property type="entry name" value="Astacin"/>
    <property type="match status" value="1"/>
</dbReference>
<sequence length="536" mass="59577">MKVLLGLVSVLIVALAVAKPSGDINEKSTDDDPTLNEVETQGVEDNLEQNGEDNDRSNGEDNVDGSGVDSSEEETTTESNNETHENPDEKSEGESNVVEGDIKLRDGTKKFKNAYKMSSWIKLWPNGQVIYTIGSFSAKGRAMINAAMAQITRQTDGCITFKQRTYERDYLDITQKSGCWSYIGMQYDFGAATVSLDEPACTYGNGTAMHEFVHALGFWHEHTRSDRDNYVSIDFSNILDSQRDNFEKQDTDNLVGYDFDSIMHYSNYAFSKNGGMTIHPKKAGVKIGQRARLSALDVQEIKALYKCDTGSPTHTEAPRTVEPTTPRPTFKPYTFKPYTSKPYTVKPYIPPTTQAPGGPIYGAAQFTCTFETDAYCGLKNLFTFEGNGAMLWKRQSAREARKKPKSEVNFHSRNQGWYMMAKGSSCSTPQTCIAILDSEWISGGDYCLLFNHFIYNSDSRITLFIVSDGSASIRPIRSWGSGTAAFQPSIIPIHEDGRFQVRIQAEVNTGDVSIDNIQLRPKPYQGGCGNLNIFSS</sequence>
<dbReference type="GO" id="GO:0008270">
    <property type="term" value="F:zinc ion binding"/>
    <property type="evidence" value="ECO:0007669"/>
    <property type="project" value="UniProtKB-UniRule"/>
</dbReference>
<protein>
    <recommendedName>
        <fullName evidence="7">Metalloendopeptidase</fullName>
        <ecNumber evidence="7">3.4.24.-</ecNumber>
    </recommendedName>
</protein>
<proteinExistence type="predicted"/>
<keyword evidence="6" id="KW-1015">Disulfide bond</keyword>
<keyword evidence="3 6" id="KW-0378">Hydrolase</keyword>
<feature type="active site" evidence="6">
    <location>
        <position position="211"/>
    </location>
</feature>
<dbReference type="PRINTS" id="PR00480">
    <property type="entry name" value="ASTACIN"/>
</dbReference>
<comment type="cofactor">
    <cofactor evidence="6 7">
        <name>Zn(2+)</name>
        <dbReference type="ChEBI" id="CHEBI:29105"/>
    </cofactor>
    <text evidence="6 7">Binds 1 zinc ion per subunit.</text>
</comment>
<evidence type="ECO:0000256" key="8">
    <source>
        <dbReference type="SAM" id="MobiDB-lite"/>
    </source>
</evidence>
<dbReference type="InterPro" id="IPR013320">
    <property type="entry name" value="ConA-like_dom_sf"/>
</dbReference>
<evidence type="ECO:0000256" key="5">
    <source>
        <dbReference type="ARBA" id="ARBA00023049"/>
    </source>
</evidence>
<dbReference type="EMBL" id="CAIIXF020000006">
    <property type="protein sequence ID" value="CAH1785994.1"/>
    <property type="molecule type" value="Genomic_DNA"/>
</dbReference>
<keyword evidence="1 6" id="KW-0645">Protease</keyword>
<feature type="compositionally biased region" description="Low complexity" evidence="8">
    <location>
        <begin position="318"/>
        <end position="328"/>
    </location>
</feature>
<gene>
    <name evidence="9" type="ORF">OFUS_LOCUS11970</name>
</gene>
<dbReference type="CDD" id="cd04280">
    <property type="entry name" value="ZnMc_astacin_like"/>
    <property type="match status" value="1"/>
</dbReference>
<dbReference type="SUPFAM" id="SSF49899">
    <property type="entry name" value="Concanavalin A-like lectins/glucanases"/>
    <property type="match status" value="1"/>
</dbReference>
<dbReference type="AlphaFoldDB" id="A0A8J1U010"/>
<dbReference type="PROSITE" id="PS50060">
    <property type="entry name" value="MAM_2"/>
    <property type="match status" value="1"/>
</dbReference>
<evidence type="ECO:0000256" key="6">
    <source>
        <dbReference type="PROSITE-ProRule" id="PRU01211"/>
    </source>
</evidence>
<keyword evidence="2 6" id="KW-0479">Metal-binding</keyword>
<dbReference type="InterPro" id="IPR000998">
    <property type="entry name" value="MAM_dom"/>
</dbReference>
<feature type="binding site" evidence="6">
    <location>
        <position position="214"/>
    </location>
    <ligand>
        <name>Zn(2+)</name>
        <dbReference type="ChEBI" id="CHEBI:29105"/>
        <note>catalytic</note>
    </ligand>
</feature>
<dbReference type="PANTHER" id="PTHR10127:SF780">
    <property type="entry name" value="METALLOENDOPEPTIDASE"/>
    <property type="match status" value="1"/>
</dbReference>
<evidence type="ECO:0000256" key="7">
    <source>
        <dbReference type="RuleBase" id="RU361183"/>
    </source>
</evidence>
<organism evidence="9 10">
    <name type="scientific">Owenia fusiformis</name>
    <name type="common">Polychaete worm</name>
    <dbReference type="NCBI Taxonomy" id="6347"/>
    <lineage>
        <taxon>Eukaryota</taxon>
        <taxon>Metazoa</taxon>
        <taxon>Spiralia</taxon>
        <taxon>Lophotrochozoa</taxon>
        <taxon>Annelida</taxon>
        <taxon>Polychaeta</taxon>
        <taxon>Sedentaria</taxon>
        <taxon>Canalipalpata</taxon>
        <taxon>Sabellida</taxon>
        <taxon>Oweniida</taxon>
        <taxon>Oweniidae</taxon>
        <taxon>Owenia</taxon>
    </lineage>
</organism>
<evidence type="ECO:0000256" key="1">
    <source>
        <dbReference type="ARBA" id="ARBA00022670"/>
    </source>
</evidence>
<feature type="signal peptide" evidence="7">
    <location>
        <begin position="1"/>
        <end position="18"/>
    </location>
</feature>
<dbReference type="SMART" id="SM00235">
    <property type="entry name" value="ZnMc"/>
    <property type="match status" value="1"/>
</dbReference>
<dbReference type="InterPro" id="IPR024079">
    <property type="entry name" value="MetalloPept_cat_dom_sf"/>
</dbReference>
<dbReference type="SUPFAM" id="SSF55486">
    <property type="entry name" value="Metalloproteases ('zincins'), catalytic domain"/>
    <property type="match status" value="1"/>
</dbReference>
<evidence type="ECO:0000256" key="4">
    <source>
        <dbReference type="ARBA" id="ARBA00022833"/>
    </source>
</evidence>
<dbReference type="SMART" id="SM00137">
    <property type="entry name" value="MAM"/>
    <property type="match status" value="1"/>
</dbReference>
<evidence type="ECO:0000313" key="9">
    <source>
        <dbReference type="EMBL" id="CAH1785994.1"/>
    </source>
</evidence>
<dbReference type="GO" id="GO:0016020">
    <property type="term" value="C:membrane"/>
    <property type="evidence" value="ECO:0007669"/>
    <property type="project" value="InterPro"/>
</dbReference>
<dbReference type="InterPro" id="IPR006026">
    <property type="entry name" value="Peptidase_Metallo"/>
</dbReference>
<evidence type="ECO:0000256" key="3">
    <source>
        <dbReference type="ARBA" id="ARBA00022801"/>
    </source>
</evidence>
<dbReference type="Gene3D" id="3.40.390.10">
    <property type="entry name" value="Collagenase (Catalytic Domain)"/>
    <property type="match status" value="1"/>
</dbReference>
<dbReference type="PROSITE" id="PS51864">
    <property type="entry name" value="ASTACIN"/>
    <property type="match status" value="1"/>
</dbReference>
<dbReference type="EC" id="3.4.24.-" evidence="7"/>
<feature type="binding site" evidence="6">
    <location>
        <position position="220"/>
    </location>
    <ligand>
        <name>Zn(2+)</name>
        <dbReference type="ChEBI" id="CHEBI:29105"/>
        <note>catalytic</note>
    </ligand>
</feature>
<feature type="chain" id="PRO_5042621077" description="Metalloendopeptidase" evidence="7">
    <location>
        <begin position="19"/>
        <end position="536"/>
    </location>
</feature>
<keyword evidence="5 6" id="KW-0482">Metalloprotease</keyword>
<dbReference type="PANTHER" id="PTHR10127">
    <property type="entry name" value="DISCOIDIN, CUB, EGF, LAMININ , AND ZINC METALLOPROTEASE DOMAIN CONTAINING"/>
    <property type="match status" value="1"/>
</dbReference>
<evidence type="ECO:0000313" key="10">
    <source>
        <dbReference type="Proteomes" id="UP000749559"/>
    </source>
</evidence>
<evidence type="ECO:0000256" key="2">
    <source>
        <dbReference type="ARBA" id="ARBA00022723"/>
    </source>
</evidence>
<dbReference type="Proteomes" id="UP000749559">
    <property type="component" value="Unassembled WGS sequence"/>
</dbReference>
<dbReference type="InterPro" id="IPR034035">
    <property type="entry name" value="Astacin-like_dom"/>
</dbReference>
<reference evidence="9" key="1">
    <citation type="submission" date="2022-03" db="EMBL/GenBank/DDBJ databases">
        <authorList>
            <person name="Martin C."/>
        </authorList>
    </citation>
    <scope>NUCLEOTIDE SEQUENCE</scope>
</reference>
<dbReference type="GO" id="GO:0004222">
    <property type="term" value="F:metalloendopeptidase activity"/>
    <property type="evidence" value="ECO:0007669"/>
    <property type="project" value="UniProtKB-UniRule"/>
</dbReference>
<keyword evidence="10" id="KW-1185">Reference proteome</keyword>
<feature type="region of interest" description="Disordered" evidence="8">
    <location>
        <begin position="22"/>
        <end position="100"/>
    </location>
</feature>
<feature type="binding site" evidence="6">
    <location>
        <position position="210"/>
    </location>
    <ligand>
        <name>Zn(2+)</name>
        <dbReference type="ChEBI" id="CHEBI:29105"/>
        <note>catalytic</note>
    </ligand>
</feature>
<dbReference type="OrthoDB" id="291007at2759"/>
<feature type="region of interest" description="Disordered" evidence="8">
    <location>
        <begin position="309"/>
        <end position="331"/>
    </location>
</feature>
<accession>A0A8J1U010</accession>
<feature type="compositionally biased region" description="Basic and acidic residues" evidence="8">
    <location>
        <begin position="81"/>
        <end position="93"/>
    </location>
</feature>